<gene>
    <name evidence="1" type="ORF">RPERSI_LOCUS17278</name>
</gene>
<feature type="non-terminal residue" evidence="1">
    <location>
        <position position="1"/>
    </location>
</feature>
<reference evidence="1" key="1">
    <citation type="submission" date="2021-06" db="EMBL/GenBank/DDBJ databases">
        <authorList>
            <person name="Kallberg Y."/>
            <person name="Tangrot J."/>
            <person name="Rosling A."/>
        </authorList>
    </citation>
    <scope>NUCLEOTIDE SEQUENCE</scope>
    <source>
        <strain evidence="1">MA461A</strain>
    </source>
</reference>
<sequence length="481" mass="55837">LDGWTGPNKKSYWNFVIHSFTGREYLWKILDLSDQSHTGETLQNCIQKIFDELGVDKFGTIVTDGGSNCILARKLISDHFAKKILYQCAAIVKFFNLSHQLYSLIINKNIYGGGLKTYTKTRWTSAYECVYSILDQNSHLFNNKTGKIIKTFLKSRRFFDNVLDLSKVLKPIKDMITCLESKTANLADCYLGYLKLAIAIKNIFQDHYLMFYRKCISIFNERFNTFDYDEYLLAYYLHPQYRGTGIKQLQFVRIAGIAGRLWIKMKSNTKKGGLEMLKAQLRQYACNEEPYNRSYVSTIDSPVRWWKTTGDGIETKPGALSSLAIKLFSVRPHVASCERVWSRCGWFLGDRRTNLGTKNLESMVKISSYLMSNAKQELHYYGLELTERELQTVFQDIDLFSEVNEENNDNLDNLSEFTNFSDPEIEHQDLALENFIELNKVEPDADDENVDRNNEELDEEEFVSEEFDENKFGAEVEELVY</sequence>
<evidence type="ECO:0000313" key="2">
    <source>
        <dbReference type="Proteomes" id="UP000789920"/>
    </source>
</evidence>
<dbReference type="EMBL" id="CAJVQC010044061">
    <property type="protein sequence ID" value="CAG8778816.1"/>
    <property type="molecule type" value="Genomic_DNA"/>
</dbReference>
<evidence type="ECO:0000313" key="1">
    <source>
        <dbReference type="EMBL" id="CAG8778816.1"/>
    </source>
</evidence>
<accession>A0ACA9R644</accession>
<organism evidence="1 2">
    <name type="scientific">Racocetra persica</name>
    <dbReference type="NCBI Taxonomy" id="160502"/>
    <lineage>
        <taxon>Eukaryota</taxon>
        <taxon>Fungi</taxon>
        <taxon>Fungi incertae sedis</taxon>
        <taxon>Mucoromycota</taxon>
        <taxon>Glomeromycotina</taxon>
        <taxon>Glomeromycetes</taxon>
        <taxon>Diversisporales</taxon>
        <taxon>Gigasporaceae</taxon>
        <taxon>Racocetra</taxon>
    </lineage>
</organism>
<protein>
    <submittedName>
        <fullName evidence="1">23051_t:CDS:1</fullName>
    </submittedName>
</protein>
<dbReference type="Proteomes" id="UP000789920">
    <property type="component" value="Unassembled WGS sequence"/>
</dbReference>
<feature type="non-terminal residue" evidence="1">
    <location>
        <position position="481"/>
    </location>
</feature>
<keyword evidence="2" id="KW-1185">Reference proteome</keyword>
<name>A0ACA9R644_9GLOM</name>
<comment type="caution">
    <text evidence="1">The sequence shown here is derived from an EMBL/GenBank/DDBJ whole genome shotgun (WGS) entry which is preliminary data.</text>
</comment>
<proteinExistence type="predicted"/>